<evidence type="ECO:0000313" key="1">
    <source>
        <dbReference type="EMBL" id="CDS22069.1"/>
    </source>
</evidence>
<reference evidence="3" key="3">
    <citation type="submission" date="2020-10" db="UniProtKB">
        <authorList>
            <consortium name="WormBaseParasite"/>
        </authorList>
    </citation>
    <scope>IDENTIFICATION</scope>
</reference>
<dbReference type="Proteomes" id="UP000492820">
    <property type="component" value="Unassembled WGS sequence"/>
</dbReference>
<organism evidence="1">
    <name type="scientific">Echinococcus granulosus</name>
    <name type="common">Hydatid tapeworm</name>
    <dbReference type="NCBI Taxonomy" id="6210"/>
    <lineage>
        <taxon>Eukaryota</taxon>
        <taxon>Metazoa</taxon>
        <taxon>Spiralia</taxon>
        <taxon>Lophotrochozoa</taxon>
        <taxon>Platyhelminthes</taxon>
        <taxon>Cestoda</taxon>
        <taxon>Eucestoda</taxon>
        <taxon>Cyclophyllidea</taxon>
        <taxon>Taeniidae</taxon>
        <taxon>Echinococcus</taxon>
        <taxon>Echinococcus granulosus group</taxon>
    </lineage>
</organism>
<evidence type="ECO:0000313" key="3">
    <source>
        <dbReference type="WBParaSite" id="EgrG_002025500"/>
    </source>
</evidence>
<gene>
    <name evidence="1" type="ORF">EgrG_002025500</name>
</gene>
<accession>A0A068WPL5</accession>
<dbReference type="WBParaSite" id="EgrG_002025500">
    <property type="protein sequence ID" value="EgrG_002025500"/>
    <property type="gene ID" value="EgrG_002025500"/>
</dbReference>
<name>A0A068WPL5_ECHGR</name>
<reference evidence="1" key="2">
    <citation type="submission" date="2014-06" db="EMBL/GenBank/DDBJ databases">
        <authorList>
            <person name="Aslett M."/>
        </authorList>
    </citation>
    <scope>NUCLEOTIDE SEQUENCE</scope>
</reference>
<proteinExistence type="predicted"/>
<protein>
    <submittedName>
        <fullName evidence="3">Hydrolase</fullName>
    </submittedName>
</protein>
<reference evidence="1 2" key="1">
    <citation type="journal article" date="2013" name="Nature">
        <title>The genomes of four tapeworm species reveal adaptations to parasitism.</title>
        <authorList>
            <person name="Tsai I.J."/>
            <person name="Zarowiecki M."/>
            <person name="Holroyd N."/>
            <person name="Garciarrubio A."/>
            <person name="Sanchez-Flores A."/>
            <person name="Brooks K.L."/>
            <person name="Tracey A."/>
            <person name="Bobes R.J."/>
            <person name="Fragoso G."/>
            <person name="Sciutto E."/>
            <person name="Aslett M."/>
            <person name="Beasley H."/>
            <person name="Bennett H.M."/>
            <person name="Cai J."/>
            <person name="Camicia F."/>
            <person name="Clark R."/>
            <person name="Cucher M."/>
            <person name="De Silva N."/>
            <person name="Day T.A."/>
            <person name="Deplazes P."/>
            <person name="Estrada K."/>
            <person name="Fernandez C."/>
            <person name="Holland P.W."/>
            <person name="Hou J."/>
            <person name="Hu S."/>
            <person name="Huckvale T."/>
            <person name="Hung S.S."/>
            <person name="Kamenetzky L."/>
            <person name="Keane J.A."/>
            <person name="Kiss F."/>
            <person name="Koziol U."/>
            <person name="Lambert O."/>
            <person name="Liu K."/>
            <person name="Luo X."/>
            <person name="Luo Y."/>
            <person name="Macchiaroli N."/>
            <person name="Nichol S."/>
            <person name="Paps J."/>
            <person name="Parkinson J."/>
            <person name="Pouchkina-Stantcheva N."/>
            <person name="Riddiford N."/>
            <person name="Rosenzvit M."/>
            <person name="Salinas G."/>
            <person name="Wasmuth J.D."/>
            <person name="Zamanian M."/>
            <person name="Zheng Y."/>
            <person name="Cai X."/>
            <person name="Soberon X."/>
            <person name="Olson P.D."/>
            <person name="Laclette J.P."/>
            <person name="Brehm K."/>
            <person name="Berriman M."/>
            <person name="Garciarrubio A."/>
            <person name="Bobes R.J."/>
            <person name="Fragoso G."/>
            <person name="Sanchez-Flores A."/>
            <person name="Estrada K."/>
            <person name="Cevallos M.A."/>
            <person name="Morett E."/>
            <person name="Gonzalez V."/>
            <person name="Portillo T."/>
            <person name="Ochoa-Leyva A."/>
            <person name="Jose M.V."/>
            <person name="Sciutto E."/>
            <person name="Landa A."/>
            <person name="Jimenez L."/>
            <person name="Valdes V."/>
            <person name="Carrero J.C."/>
            <person name="Larralde C."/>
            <person name="Morales-Montor J."/>
            <person name="Limon-Lason J."/>
            <person name="Soberon X."/>
            <person name="Laclette J.P."/>
        </authorList>
    </citation>
    <scope>NUCLEOTIDE SEQUENCE [LARGE SCALE GENOMIC DNA]</scope>
</reference>
<dbReference type="EMBL" id="LK028585">
    <property type="protein sequence ID" value="CDS22069.1"/>
    <property type="molecule type" value="Genomic_DNA"/>
</dbReference>
<sequence length="76" mass="9173">MLDTALRNASNYGFAFVVLHETTWGHQCFPIRHLNKAQHMWWHNRFDVEQRQQINLTMSERCSEFLGHLILQFDQE</sequence>
<evidence type="ECO:0000313" key="2">
    <source>
        <dbReference type="Proteomes" id="UP000492820"/>
    </source>
</evidence>
<dbReference type="AlphaFoldDB" id="A0A068WPL5"/>